<dbReference type="KEGG" id="tbg:TbgDal_VIII1020"/>
<proteinExistence type="predicted"/>
<feature type="region of interest" description="Disordered" evidence="1">
    <location>
        <begin position="1"/>
        <end position="45"/>
    </location>
</feature>
<gene>
    <name evidence="2" type="ORF">TbgDal_VIII1020</name>
</gene>
<dbReference type="GeneID" id="23863260"/>
<dbReference type="RefSeq" id="XP_011775430.1">
    <property type="nucleotide sequence ID" value="XM_011777128.1"/>
</dbReference>
<organism evidence="2 3">
    <name type="scientific">Trypanosoma brucei gambiense (strain MHOM/CI/86/DAL972)</name>
    <dbReference type="NCBI Taxonomy" id="679716"/>
    <lineage>
        <taxon>Eukaryota</taxon>
        <taxon>Discoba</taxon>
        <taxon>Euglenozoa</taxon>
        <taxon>Kinetoplastea</taxon>
        <taxon>Metakinetoplastina</taxon>
        <taxon>Trypanosomatida</taxon>
        <taxon>Trypanosomatidae</taxon>
        <taxon>Trypanosoma</taxon>
    </lineage>
</organism>
<name>C9ZUR5_TRYB9</name>
<reference evidence="3" key="1">
    <citation type="journal article" date="2010" name="PLoS Negl. Trop. Dis.">
        <title>The genome sequence of Trypanosoma brucei gambiense, causative agent of chronic human african trypanosomiasis.</title>
        <authorList>
            <person name="Jackson A.P."/>
            <person name="Sanders M."/>
            <person name="Berry A."/>
            <person name="McQuillan J."/>
            <person name="Aslett M.A."/>
            <person name="Quail M.A."/>
            <person name="Chukualim B."/>
            <person name="Capewell P."/>
            <person name="MacLeod A."/>
            <person name="Melville S.E."/>
            <person name="Gibson W."/>
            <person name="Barry J.D."/>
            <person name="Berriman M."/>
            <person name="Hertz-Fowler C."/>
        </authorList>
    </citation>
    <scope>NUCLEOTIDE SEQUENCE [LARGE SCALE GENOMIC DNA]</scope>
    <source>
        <strain evidence="3">MHOM/CI/86/DAL972</strain>
    </source>
</reference>
<protein>
    <submittedName>
        <fullName evidence="2">Uncharacterized protein</fullName>
    </submittedName>
</protein>
<dbReference type="Proteomes" id="UP000002316">
    <property type="component" value="Chromosome 8"/>
</dbReference>
<accession>C9ZUR5</accession>
<dbReference type="AlphaFoldDB" id="C9ZUR5"/>
<evidence type="ECO:0000313" key="3">
    <source>
        <dbReference type="Proteomes" id="UP000002316"/>
    </source>
</evidence>
<sequence length="123" mass="14077">MEGQVPTLTKPCITLPSSPRPKSRTSFTHDTPGNEERGDQTRPVNGNEGAIASWFPYACEQWVHMTVTFRVNRCREVRSHKVKKKCLKTISTNIYINKCVHKHKYKPLFLLLPFDTSSGHISH</sequence>
<evidence type="ECO:0000256" key="1">
    <source>
        <dbReference type="SAM" id="MobiDB-lite"/>
    </source>
</evidence>
<evidence type="ECO:0000313" key="2">
    <source>
        <dbReference type="EMBL" id="CBH13153.1"/>
    </source>
</evidence>
<dbReference type="EMBL" id="FN554971">
    <property type="protein sequence ID" value="CBH13153.1"/>
    <property type="molecule type" value="Genomic_DNA"/>
</dbReference>